<dbReference type="AlphaFoldDB" id="A0A0K1XGM2"/>
<feature type="site" description="Transition state stabilizer" evidence="7">
    <location>
        <position position="26"/>
    </location>
</feature>
<keyword evidence="5 7" id="KW-0548">Nucleotidyltransferase</keyword>
<dbReference type="STRING" id="1697053.AKN87_01310"/>
<feature type="site" description="Transition state stabilizer" evidence="7">
    <location>
        <position position="19"/>
    </location>
</feature>
<dbReference type="HAMAP" id="MF_00108">
    <property type="entry name" value="IspD"/>
    <property type="match status" value="1"/>
</dbReference>
<keyword evidence="4 7" id="KW-0808">Transferase</keyword>
<dbReference type="EMBL" id="CP012365">
    <property type="protein sequence ID" value="AKX60394.1"/>
    <property type="molecule type" value="Genomic_DNA"/>
</dbReference>
<dbReference type="GeneID" id="93982908"/>
<dbReference type="PROSITE" id="PS01295">
    <property type="entry name" value="ISPD"/>
    <property type="match status" value="1"/>
</dbReference>
<dbReference type="KEGG" id="pbb:AKN87_01310"/>
<dbReference type="GO" id="GO:0050518">
    <property type="term" value="F:2-C-methyl-D-erythritol 4-phosphate cytidylyltransferase activity"/>
    <property type="evidence" value="ECO:0007669"/>
    <property type="project" value="UniProtKB-UniRule"/>
</dbReference>
<accession>A0A0K1XGM2</accession>
<dbReference type="InterPro" id="IPR001228">
    <property type="entry name" value="IspD"/>
</dbReference>
<evidence type="ECO:0000313" key="8">
    <source>
        <dbReference type="EMBL" id="AKX60394.1"/>
    </source>
</evidence>
<dbReference type="RefSeq" id="WP_053101694.1">
    <property type="nucleotide sequence ID" value="NZ_CP012358.1"/>
</dbReference>
<comment type="catalytic activity">
    <reaction evidence="1 7">
        <text>2-C-methyl-D-erythritol 4-phosphate + CTP + H(+) = 4-CDP-2-C-methyl-D-erythritol + diphosphate</text>
        <dbReference type="Rhea" id="RHEA:13429"/>
        <dbReference type="ChEBI" id="CHEBI:15378"/>
        <dbReference type="ChEBI" id="CHEBI:33019"/>
        <dbReference type="ChEBI" id="CHEBI:37563"/>
        <dbReference type="ChEBI" id="CHEBI:57823"/>
        <dbReference type="ChEBI" id="CHEBI:58262"/>
        <dbReference type="EC" id="2.7.7.60"/>
    </reaction>
</comment>
<dbReference type="InterPro" id="IPR034683">
    <property type="entry name" value="IspD/TarI"/>
</dbReference>
<feature type="site" description="Positions MEP for the nucleophilic attack" evidence="7">
    <location>
        <position position="221"/>
    </location>
</feature>
<evidence type="ECO:0000313" key="9">
    <source>
        <dbReference type="Proteomes" id="UP000063953"/>
    </source>
</evidence>
<evidence type="ECO:0000256" key="2">
    <source>
        <dbReference type="ARBA" id="ARBA00004787"/>
    </source>
</evidence>
<evidence type="ECO:0000256" key="3">
    <source>
        <dbReference type="ARBA" id="ARBA00009789"/>
    </source>
</evidence>
<evidence type="ECO:0000256" key="7">
    <source>
        <dbReference type="HAMAP-Rule" id="MF_00108"/>
    </source>
</evidence>
<dbReference type="PANTHER" id="PTHR32125:SF4">
    <property type="entry name" value="2-C-METHYL-D-ERYTHRITOL 4-PHOSPHATE CYTIDYLYLTRANSFERASE, CHLOROPLASTIC"/>
    <property type="match status" value="1"/>
</dbReference>
<reference evidence="8 9" key="1">
    <citation type="journal article" date="2015" name="Genome Announc.">
        <title>Genome Sequences of Oblitimonas alkaliphila gen. nov. sp. nov. (Proposed), a Novel Bacterium of the Pseudomonadaceae Family.</title>
        <authorList>
            <person name="Lauer A.C."/>
            <person name="Nicholson A.C."/>
            <person name="Humrighouse B.W."/>
            <person name="Emery B."/>
            <person name="Drobish A."/>
            <person name="Juieng P."/>
            <person name="Loparev V."/>
            <person name="McQuiston J.R."/>
        </authorList>
    </citation>
    <scope>NUCLEOTIDE SEQUENCE [LARGE SCALE GENOMIC DNA]</scope>
    <source>
        <strain evidence="8 9">E5571</strain>
    </source>
</reference>
<comment type="function">
    <text evidence="7">Catalyzes the formation of 4-diphosphocytidyl-2-C-methyl-D-erythritol from CTP and 2-C-methyl-D-erythritol 4-phosphate (MEP).</text>
</comment>
<dbReference type="Gene3D" id="3.90.550.10">
    <property type="entry name" value="Spore Coat Polysaccharide Biosynthesis Protein SpsA, Chain A"/>
    <property type="match status" value="1"/>
</dbReference>
<dbReference type="PANTHER" id="PTHR32125">
    <property type="entry name" value="2-C-METHYL-D-ERYTHRITOL 4-PHOSPHATE CYTIDYLYLTRANSFERASE, CHLOROPLASTIC"/>
    <property type="match status" value="1"/>
</dbReference>
<dbReference type="InterPro" id="IPR029044">
    <property type="entry name" value="Nucleotide-diphossugar_trans"/>
</dbReference>
<dbReference type="InterPro" id="IPR018294">
    <property type="entry name" value="ISPD_synthase_CS"/>
</dbReference>
<dbReference type="InterPro" id="IPR050088">
    <property type="entry name" value="IspD/TarI_cytidylyltransf_bact"/>
</dbReference>
<proteinExistence type="inferred from homology"/>
<dbReference type="Proteomes" id="UP000063953">
    <property type="component" value="Chromosome"/>
</dbReference>
<sequence>MNALPNFWLIIPAAGIGTRMGASLPKQYLTVATQTILEHTADCFLTLPNLLGAVIATSAQDSYWPTLALAQHPKVINCLGGKERADTVLLALKTLQSHGALADDWVLVHDAARPNLAQNDLFKLLYEVSQSNAAGGILAYRAKDTLKLQQPNTQRLASIAKTIDRSVIWHALTPQMFRLNTLLECLEYALQKGLNITDESSAIEAAGLSVRLVEGRSDNYKITYPEDLVIFQQQLASTAES</sequence>
<dbReference type="GO" id="GO:0019288">
    <property type="term" value="P:isopentenyl diphosphate biosynthetic process, methylerythritol 4-phosphate pathway"/>
    <property type="evidence" value="ECO:0007669"/>
    <property type="project" value="UniProtKB-UniRule"/>
</dbReference>
<gene>
    <name evidence="7" type="primary">ispD</name>
    <name evidence="8" type="ORF">AKN88_10965</name>
</gene>
<dbReference type="NCBIfam" id="TIGR00453">
    <property type="entry name" value="ispD"/>
    <property type="match status" value="1"/>
</dbReference>
<evidence type="ECO:0000256" key="1">
    <source>
        <dbReference type="ARBA" id="ARBA00001282"/>
    </source>
</evidence>
<dbReference type="Pfam" id="PF01128">
    <property type="entry name" value="IspD"/>
    <property type="match status" value="1"/>
</dbReference>
<dbReference type="EC" id="2.7.7.60" evidence="7"/>
<organism evidence="8 9">
    <name type="scientific">Thiopseudomonas alkaliphila</name>
    <dbReference type="NCBI Taxonomy" id="1697053"/>
    <lineage>
        <taxon>Bacteria</taxon>
        <taxon>Pseudomonadati</taxon>
        <taxon>Pseudomonadota</taxon>
        <taxon>Gammaproteobacteria</taxon>
        <taxon>Pseudomonadales</taxon>
        <taxon>Pseudomonadaceae</taxon>
        <taxon>Thiopseudomonas</taxon>
    </lineage>
</organism>
<dbReference type="SUPFAM" id="SSF53448">
    <property type="entry name" value="Nucleotide-diphospho-sugar transferases"/>
    <property type="match status" value="1"/>
</dbReference>
<dbReference type="PATRIC" id="fig|1697052.3.peg.292"/>
<keyword evidence="9" id="KW-1185">Reference proteome</keyword>
<dbReference type="UniPathway" id="UPA00056">
    <property type="reaction ID" value="UER00093"/>
</dbReference>
<name>A0A0K1XGM2_9GAMM</name>
<comment type="pathway">
    <text evidence="2 7">Isoprenoid biosynthesis; isopentenyl diphosphate biosynthesis via DXP pathway; isopentenyl diphosphate from 1-deoxy-D-xylulose 5-phosphate: step 2/6.</text>
</comment>
<dbReference type="FunFam" id="3.90.550.10:FF:000003">
    <property type="entry name" value="2-C-methyl-D-erythritol 4-phosphate cytidylyltransferase"/>
    <property type="match status" value="1"/>
</dbReference>
<evidence type="ECO:0000256" key="5">
    <source>
        <dbReference type="ARBA" id="ARBA00022695"/>
    </source>
</evidence>
<feature type="site" description="Positions MEP for the nucleophilic attack" evidence="7">
    <location>
        <position position="165"/>
    </location>
</feature>
<keyword evidence="6 7" id="KW-0414">Isoprene biosynthesis</keyword>
<evidence type="ECO:0000256" key="4">
    <source>
        <dbReference type="ARBA" id="ARBA00022679"/>
    </source>
</evidence>
<protein>
    <recommendedName>
        <fullName evidence="7">2-C-methyl-D-erythritol 4-phosphate cytidylyltransferase</fullName>
        <ecNumber evidence="7">2.7.7.60</ecNumber>
    </recommendedName>
    <alternativeName>
        <fullName evidence="7">4-diphosphocytidyl-2C-methyl-D-erythritol synthase</fullName>
    </alternativeName>
    <alternativeName>
        <fullName evidence="7">MEP cytidylyltransferase</fullName>
        <shortName evidence="7">MCT</shortName>
    </alternativeName>
</protein>
<evidence type="ECO:0000256" key="6">
    <source>
        <dbReference type="ARBA" id="ARBA00023229"/>
    </source>
</evidence>
<dbReference type="CDD" id="cd02516">
    <property type="entry name" value="CDP-ME_synthetase"/>
    <property type="match status" value="1"/>
</dbReference>
<comment type="similarity">
    <text evidence="3 7">Belongs to the IspD/TarI cytidylyltransferase family. IspD subfamily.</text>
</comment>